<dbReference type="Proteomes" id="UP001165587">
    <property type="component" value="Unassembled WGS sequence"/>
</dbReference>
<dbReference type="InterPro" id="IPR012340">
    <property type="entry name" value="NA-bd_OB-fold"/>
</dbReference>
<dbReference type="SUPFAM" id="SSF50249">
    <property type="entry name" value="Nucleic acid-binding proteins"/>
    <property type="match status" value="1"/>
</dbReference>
<sequence>MSGPAFFQRCTSCSAVSFPPRLACRACGGAAFEQIEAGPGVVEEVTELPGGLRIASVRARGVLVVCSTPSAVEAGASVALVDSPPGPGDSPAAAAVASAPDTAPTASMTAQAVHLPGSARAEPAALFTTTAHIENEGTP</sequence>
<name>A0AA42BVN6_9MICO</name>
<evidence type="ECO:0000313" key="3">
    <source>
        <dbReference type="Proteomes" id="UP001165587"/>
    </source>
</evidence>
<dbReference type="AlphaFoldDB" id="A0AA42BVN6"/>
<accession>A0AA42BVN6</accession>
<protein>
    <submittedName>
        <fullName evidence="2">Zinc ribbon domain-containing protein</fullName>
    </submittedName>
</protein>
<keyword evidence="3" id="KW-1185">Reference proteome</keyword>
<organism evidence="2 3">
    <name type="scientific">Herbiconiux oxytropis</name>
    <dbReference type="NCBI Taxonomy" id="2970915"/>
    <lineage>
        <taxon>Bacteria</taxon>
        <taxon>Bacillati</taxon>
        <taxon>Actinomycetota</taxon>
        <taxon>Actinomycetes</taxon>
        <taxon>Micrococcales</taxon>
        <taxon>Microbacteriaceae</taxon>
        <taxon>Herbiconiux</taxon>
    </lineage>
</organism>
<dbReference type="RefSeq" id="WP_259529408.1">
    <property type="nucleotide sequence ID" value="NZ_JANLCK010000006.1"/>
</dbReference>
<dbReference type="EMBL" id="JANLCK010000006">
    <property type="protein sequence ID" value="MCS5726709.1"/>
    <property type="molecule type" value="Genomic_DNA"/>
</dbReference>
<reference evidence="2" key="1">
    <citation type="submission" date="2022-08" db="EMBL/GenBank/DDBJ databases">
        <authorList>
            <person name="Deng Y."/>
            <person name="Han X.-F."/>
            <person name="Zhang Y.-Q."/>
        </authorList>
    </citation>
    <scope>NUCLEOTIDE SEQUENCE</scope>
    <source>
        <strain evidence="2">CPCC 203407</strain>
    </source>
</reference>
<feature type="domain" description="ChsH2 rubredoxin-like zinc ribbon" evidence="1">
    <location>
        <begin position="7"/>
        <end position="33"/>
    </location>
</feature>
<comment type="caution">
    <text evidence="2">The sequence shown here is derived from an EMBL/GenBank/DDBJ whole genome shotgun (WGS) entry which is preliminary data.</text>
</comment>
<dbReference type="InterPro" id="IPR022002">
    <property type="entry name" value="ChsH2_Znr"/>
</dbReference>
<evidence type="ECO:0000259" key="1">
    <source>
        <dbReference type="Pfam" id="PF12172"/>
    </source>
</evidence>
<evidence type="ECO:0000313" key="2">
    <source>
        <dbReference type="EMBL" id="MCS5726709.1"/>
    </source>
</evidence>
<dbReference type="Pfam" id="PF12172">
    <property type="entry name" value="zf-ChsH2"/>
    <property type="match status" value="1"/>
</dbReference>
<gene>
    <name evidence="2" type="ORF">N1028_12475</name>
</gene>
<proteinExistence type="predicted"/>